<evidence type="ECO:0000259" key="6">
    <source>
        <dbReference type="Pfam" id="PF05922"/>
    </source>
</evidence>
<dbReference type="InterPro" id="IPR036852">
    <property type="entry name" value="Peptidase_S8/S53_dom_sf"/>
</dbReference>
<accession>A0A2P6R644</accession>
<evidence type="ECO:0000256" key="2">
    <source>
        <dbReference type="ARBA" id="ARBA00011073"/>
    </source>
</evidence>
<sequence length="178" mass="19108">MGMAGISIFLTFVVLFLTSTLASTDQTSNSSRVYIVYVGSAAPNSLTSTTASLRTDHARLLTSLSRRKANALVHIYRHGFAGFAARLSEEEAQSMAQKPGTELEIDSFPNSISENDDGAADDTAPDSNGSDTIISILDTGIWPESESFNDKDMGPIPSRWKGTCMKGPDFITSSSCNR</sequence>
<evidence type="ECO:0000313" key="7">
    <source>
        <dbReference type="EMBL" id="PRQ41892.1"/>
    </source>
</evidence>
<feature type="chain" id="PRO_5015187684" evidence="5">
    <location>
        <begin position="23"/>
        <end position="178"/>
    </location>
</feature>
<evidence type="ECO:0000256" key="5">
    <source>
        <dbReference type="SAM" id="SignalP"/>
    </source>
</evidence>
<dbReference type="Gene3D" id="3.40.50.200">
    <property type="entry name" value="Peptidase S8/S53 domain"/>
    <property type="match status" value="1"/>
</dbReference>
<dbReference type="InterPro" id="IPR037045">
    <property type="entry name" value="S8pro/Inhibitor_I9_sf"/>
</dbReference>
<dbReference type="Gramene" id="PRQ41892">
    <property type="protein sequence ID" value="PRQ41892"/>
    <property type="gene ID" value="RchiOBHm_Chr3g0451691"/>
</dbReference>
<comment type="caution">
    <text evidence="7">The sequence shown here is derived from an EMBL/GenBank/DDBJ whole genome shotgun (WGS) entry which is preliminary data.</text>
</comment>
<keyword evidence="3 5" id="KW-0732">Signal</keyword>
<dbReference type="GO" id="GO:0005576">
    <property type="term" value="C:extracellular region"/>
    <property type="evidence" value="ECO:0007669"/>
    <property type="project" value="UniProtKB-SubCell"/>
</dbReference>
<comment type="subcellular location">
    <subcellularLocation>
        <location evidence="1">Secreted</location>
    </subcellularLocation>
</comment>
<dbReference type="GO" id="GO:0004252">
    <property type="term" value="F:serine-type endopeptidase activity"/>
    <property type="evidence" value="ECO:0007669"/>
    <property type="project" value="InterPro"/>
</dbReference>
<dbReference type="AlphaFoldDB" id="A0A2P6R644"/>
<protein>
    <submittedName>
        <fullName evidence="7">Putative tripeptidyl-peptidase II</fullName>
        <ecNumber evidence="7">3.4.14.10</ecNumber>
    </submittedName>
</protein>
<evidence type="ECO:0000313" key="8">
    <source>
        <dbReference type="Proteomes" id="UP000238479"/>
    </source>
</evidence>
<dbReference type="STRING" id="74649.A0A2P6R644"/>
<dbReference type="Gene3D" id="3.30.70.80">
    <property type="entry name" value="Peptidase S8 propeptide/proteinase inhibitor I9"/>
    <property type="match status" value="1"/>
</dbReference>
<dbReference type="Proteomes" id="UP000238479">
    <property type="component" value="Chromosome 3"/>
</dbReference>
<evidence type="ECO:0000256" key="1">
    <source>
        <dbReference type="ARBA" id="ARBA00004613"/>
    </source>
</evidence>
<feature type="domain" description="Inhibitor I9" evidence="6">
    <location>
        <begin position="33"/>
        <end position="100"/>
    </location>
</feature>
<dbReference type="GO" id="GO:0006508">
    <property type="term" value="P:proteolysis"/>
    <property type="evidence" value="ECO:0007669"/>
    <property type="project" value="InterPro"/>
</dbReference>
<comment type="similarity">
    <text evidence="2">Belongs to the peptidase S8 family.</text>
</comment>
<dbReference type="OMA" id="HNEVYIV"/>
<dbReference type="EC" id="3.4.14.10" evidence="7"/>
<dbReference type="SUPFAM" id="SSF52743">
    <property type="entry name" value="Subtilisin-like"/>
    <property type="match status" value="1"/>
</dbReference>
<name>A0A2P6R644_ROSCH</name>
<keyword evidence="7" id="KW-0378">Hydrolase</keyword>
<dbReference type="GO" id="GO:0008240">
    <property type="term" value="F:tripeptidyl-peptidase activity"/>
    <property type="evidence" value="ECO:0007669"/>
    <property type="project" value="UniProtKB-EC"/>
</dbReference>
<dbReference type="Pfam" id="PF05922">
    <property type="entry name" value="Inhibitor_I9"/>
    <property type="match status" value="1"/>
</dbReference>
<dbReference type="InterPro" id="IPR010259">
    <property type="entry name" value="S8pro/Inhibitor_I9"/>
</dbReference>
<organism evidence="7 8">
    <name type="scientific">Rosa chinensis</name>
    <name type="common">China rose</name>
    <dbReference type="NCBI Taxonomy" id="74649"/>
    <lineage>
        <taxon>Eukaryota</taxon>
        <taxon>Viridiplantae</taxon>
        <taxon>Streptophyta</taxon>
        <taxon>Embryophyta</taxon>
        <taxon>Tracheophyta</taxon>
        <taxon>Spermatophyta</taxon>
        <taxon>Magnoliopsida</taxon>
        <taxon>eudicotyledons</taxon>
        <taxon>Gunneridae</taxon>
        <taxon>Pentapetalae</taxon>
        <taxon>rosids</taxon>
        <taxon>fabids</taxon>
        <taxon>Rosales</taxon>
        <taxon>Rosaceae</taxon>
        <taxon>Rosoideae</taxon>
        <taxon>Rosoideae incertae sedis</taxon>
        <taxon>Rosa</taxon>
    </lineage>
</organism>
<feature type="region of interest" description="Disordered" evidence="4">
    <location>
        <begin position="95"/>
        <end position="130"/>
    </location>
</feature>
<feature type="signal peptide" evidence="5">
    <location>
        <begin position="1"/>
        <end position="22"/>
    </location>
</feature>
<feature type="compositionally biased region" description="Acidic residues" evidence="4">
    <location>
        <begin position="114"/>
        <end position="124"/>
    </location>
</feature>
<dbReference type="PANTHER" id="PTHR10795">
    <property type="entry name" value="PROPROTEIN CONVERTASE SUBTILISIN/KEXIN"/>
    <property type="match status" value="1"/>
</dbReference>
<evidence type="ECO:0000256" key="4">
    <source>
        <dbReference type="SAM" id="MobiDB-lite"/>
    </source>
</evidence>
<dbReference type="EMBL" id="PDCK01000041">
    <property type="protein sequence ID" value="PRQ41892.1"/>
    <property type="molecule type" value="Genomic_DNA"/>
</dbReference>
<evidence type="ECO:0000256" key="3">
    <source>
        <dbReference type="ARBA" id="ARBA00022729"/>
    </source>
</evidence>
<reference evidence="7 8" key="1">
    <citation type="journal article" date="2018" name="Nat. Genet.">
        <title>The Rosa genome provides new insights in the design of modern roses.</title>
        <authorList>
            <person name="Bendahmane M."/>
        </authorList>
    </citation>
    <scope>NUCLEOTIDE SEQUENCE [LARGE SCALE GENOMIC DNA]</scope>
    <source>
        <strain evidence="8">cv. Old Blush</strain>
    </source>
</reference>
<proteinExistence type="inferred from homology"/>
<dbReference type="InterPro" id="IPR045051">
    <property type="entry name" value="SBT"/>
</dbReference>
<keyword evidence="8" id="KW-1185">Reference proteome</keyword>
<gene>
    <name evidence="7" type="ORF">RchiOBHm_Chr3g0451691</name>
</gene>